<reference evidence="2 3" key="1">
    <citation type="submission" date="2020-07" db="EMBL/GenBank/DDBJ databases">
        <title>Genomic Encyclopedia of Type Strains, Phase IV (KMG-IV): sequencing the most valuable type-strain genomes for metagenomic binning, comparative biology and taxonomic classification.</title>
        <authorList>
            <person name="Goeker M."/>
        </authorList>
    </citation>
    <scope>NUCLEOTIDE SEQUENCE [LARGE SCALE GENOMIC DNA]</scope>
    <source>
        <strain evidence="2 3">DSM 45533</strain>
    </source>
</reference>
<accession>A0A7W0CDG3</accession>
<proteinExistence type="predicted"/>
<evidence type="ECO:0000313" key="3">
    <source>
        <dbReference type="Proteomes" id="UP000530928"/>
    </source>
</evidence>
<feature type="coiled-coil region" evidence="1">
    <location>
        <begin position="20"/>
        <end position="54"/>
    </location>
</feature>
<keyword evidence="1" id="KW-0175">Coiled coil</keyword>
<evidence type="ECO:0000313" key="2">
    <source>
        <dbReference type="EMBL" id="MBA2889143.1"/>
    </source>
</evidence>
<gene>
    <name evidence="2" type="ORF">HNR30_000478</name>
</gene>
<evidence type="ECO:0000256" key="1">
    <source>
        <dbReference type="SAM" id="Coils"/>
    </source>
</evidence>
<dbReference type="RefSeq" id="WP_181607965.1">
    <property type="nucleotide sequence ID" value="NZ_BAABAM010000001.1"/>
</dbReference>
<sequence length="308" mass="34362">MDLEECAALVRRGDHLRRQRTAATDQADEVRRAIAELKRRVTEEERDVARLESGFSGFLAGLTGSRDERLTRERAEALAAWQRLAGETERLAGLLEDLAGIERELGRLGDAHAAYPALLAARERDILERGEPNAARLAELGVLLTDVGEAIREHDEARQAGLAAQREVAAVLKLLDSARNLSGWDMLGGGLVADAFEHDRLKQAERAVWKAQRALDVFARELADLGIRAKPTLPEVDTRWFVDTFFDNIITDAMKHDRIKQTQRGVQEVARWAERMLAAIVNGREAAARDRLRLLSERERLLVSPGAD</sequence>
<dbReference type="AlphaFoldDB" id="A0A7W0CDG3"/>
<dbReference type="Proteomes" id="UP000530928">
    <property type="component" value="Unassembled WGS sequence"/>
</dbReference>
<organism evidence="2 3">
    <name type="scientific">Nonomuraea soli</name>
    <dbReference type="NCBI Taxonomy" id="1032476"/>
    <lineage>
        <taxon>Bacteria</taxon>
        <taxon>Bacillati</taxon>
        <taxon>Actinomycetota</taxon>
        <taxon>Actinomycetes</taxon>
        <taxon>Streptosporangiales</taxon>
        <taxon>Streptosporangiaceae</taxon>
        <taxon>Nonomuraea</taxon>
    </lineage>
</organism>
<name>A0A7W0CDG3_9ACTN</name>
<dbReference type="EMBL" id="JACDUR010000001">
    <property type="protein sequence ID" value="MBA2889143.1"/>
    <property type="molecule type" value="Genomic_DNA"/>
</dbReference>
<comment type="caution">
    <text evidence="2">The sequence shown here is derived from an EMBL/GenBank/DDBJ whole genome shotgun (WGS) entry which is preliminary data.</text>
</comment>
<protein>
    <submittedName>
        <fullName evidence="2">Uncharacterized protein</fullName>
    </submittedName>
</protein>
<keyword evidence="3" id="KW-1185">Reference proteome</keyword>